<dbReference type="EMBL" id="JBHGBT010000005">
    <property type="protein sequence ID" value="MFB4194174.1"/>
    <property type="molecule type" value="Genomic_DNA"/>
</dbReference>
<dbReference type="InterPro" id="IPR026881">
    <property type="entry name" value="WYL_dom"/>
</dbReference>
<gene>
    <name evidence="5" type="ORF">ACE11A_07385</name>
</gene>
<feature type="compositionally biased region" description="Acidic residues" evidence="3">
    <location>
        <begin position="262"/>
        <end position="271"/>
    </location>
</feature>
<dbReference type="Pfam" id="PF13280">
    <property type="entry name" value="WYL"/>
    <property type="match status" value="1"/>
</dbReference>
<dbReference type="InterPro" id="IPR036390">
    <property type="entry name" value="WH_DNA-bd_sf"/>
</dbReference>
<protein>
    <submittedName>
        <fullName evidence="5">Helix-turn-helix transcriptional regulator</fullName>
    </submittedName>
</protein>
<name>A0ABV4ZJJ8_9ACTN</name>
<dbReference type="PANTHER" id="PTHR34580">
    <property type="match status" value="1"/>
</dbReference>
<accession>A0ABV4ZJJ8</accession>
<evidence type="ECO:0000313" key="5">
    <source>
        <dbReference type="EMBL" id="MFB4194174.1"/>
    </source>
</evidence>
<dbReference type="Pfam" id="PF08279">
    <property type="entry name" value="HTH_11"/>
    <property type="match status" value="1"/>
</dbReference>
<keyword evidence="1" id="KW-0805">Transcription regulation</keyword>
<dbReference type="InterPro" id="IPR001034">
    <property type="entry name" value="DeoR_HTH"/>
</dbReference>
<evidence type="ECO:0000256" key="2">
    <source>
        <dbReference type="ARBA" id="ARBA00023163"/>
    </source>
</evidence>
<evidence type="ECO:0000259" key="4">
    <source>
        <dbReference type="PROSITE" id="PS51000"/>
    </source>
</evidence>
<evidence type="ECO:0000256" key="3">
    <source>
        <dbReference type="SAM" id="MobiDB-lite"/>
    </source>
</evidence>
<dbReference type="Proteomes" id="UP001577267">
    <property type="component" value="Unassembled WGS sequence"/>
</dbReference>
<feature type="region of interest" description="Disordered" evidence="3">
    <location>
        <begin position="259"/>
        <end position="280"/>
    </location>
</feature>
<comment type="caution">
    <text evidence="5">The sequence shown here is derived from an EMBL/GenBank/DDBJ whole genome shotgun (WGS) entry which is preliminary data.</text>
</comment>
<dbReference type="RefSeq" id="WP_375062207.1">
    <property type="nucleotide sequence ID" value="NZ_JBHGBT010000005.1"/>
</dbReference>
<keyword evidence="6" id="KW-1185">Reference proteome</keyword>
<sequence length="330" mass="36690">MTPDRFFSLLLALRTREAVTTPDLAARLGVSVRTVLRDLRWLEDAGFPLLVQRGRWGGVTLLPGGPFDTARLTPEERDHLALYGLDDAQREQLGAAGGSRRAHRKVGARIGPVPGSGALPLSAVVTTDNRPWFFRDAEGQPPAALVTDVRRGVRLRIRYRSARDAEATWRVVDPYGLLAKAGRWYLVADAAGRPRLYALERLAGWEPLRAARRLRDGATLHGVAAELTERWENPDTYPIHALLDADQRDRARRILGRQLTVEGEEGEDDERSGDGPGRRRPARLRITVRGRSVEDVRRLLAFGATVTVTGPPEARERIRQLAAEILRAHS</sequence>
<proteinExistence type="predicted"/>
<evidence type="ECO:0000256" key="1">
    <source>
        <dbReference type="ARBA" id="ARBA00023015"/>
    </source>
</evidence>
<organism evidence="5 6">
    <name type="scientific">Streptomyces carpaticus</name>
    <dbReference type="NCBI Taxonomy" id="285558"/>
    <lineage>
        <taxon>Bacteria</taxon>
        <taxon>Bacillati</taxon>
        <taxon>Actinomycetota</taxon>
        <taxon>Actinomycetes</taxon>
        <taxon>Kitasatosporales</taxon>
        <taxon>Streptomycetaceae</taxon>
        <taxon>Streptomyces</taxon>
    </lineage>
</organism>
<dbReference type="Gene3D" id="1.10.10.10">
    <property type="entry name" value="Winged helix-like DNA-binding domain superfamily/Winged helix DNA-binding domain"/>
    <property type="match status" value="1"/>
</dbReference>
<dbReference type="InterPro" id="IPR051534">
    <property type="entry name" value="CBASS_pafABC_assoc_protein"/>
</dbReference>
<dbReference type="PROSITE" id="PS51000">
    <property type="entry name" value="HTH_DEOR_2"/>
    <property type="match status" value="1"/>
</dbReference>
<dbReference type="PANTHER" id="PTHR34580:SF1">
    <property type="entry name" value="PROTEIN PAFC"/>
    <property type="match status" value="1"/>
</dbReference>
<keyword evidence="2" id="KW-0804">Transcription</keyword>
<dbReference type="InterPro" id="IPR013196">
    <property type="entry name" value="HTH_11"/>
</dbReference>
<dbReference type="SUPFAM" id="SSF46785">
    <property type="entry name" value="Winged helix' DNA-binding domain"/>
    <property type="match status" value="1"/>
</dbReference>
<dbReference type="InterPro" id="IPR036388">
    <property type="entry name" value="WH-like_DNA-bd_sf"/>
</dbReference>
<feature type="domain" description="HTH deoR-type" evidence="4">
    <location>
        <begin position="2"/>
        <end position="68"/>
    </location>
</feature>
<evidence type="ECO:0000313" key="6">
    <source>
        <dbReference type="Proteomes" id="UP001577267"/>
    </source>
</evidence>
<reference evidence="5 6" key="1">
    <citation type="submission" date="2024-09" db="EMBL/GenBank/DDBJ databases">
        <title>Draft genome sequence of multifaceted antimicrobials producing Streptomyces sp. strain FH1.</title>
        <authorList>
            <person name="Hassan F."/>
            <person name="Ali H."/>
            <person name="Hassan N."/>
            <person name="Nawaz A."/>
        </authorList>
    </citation>
    <scope>NUCLEOTIDE SEQUENCE [LARGE SCALE GENOMIC DNA]</scope>
    <source>
        <strain evidence="5 6">FH1</strain>
    </source>
</reference>
<dbReference type="PROSITE" id="PS52050">
    <property type="entry name" value="WYL"/>
    <property type="match status" value="1"/>
</dbReference>